<dbReference type="KEGG" id="bcai:K788_0009140"/>
<reference evidence="1 2" key="1">
    <citation type="journal article" date="2014" name="Genome Announc.">
        <title>Draft Genome Sequence of the Haloacid-Degrading Burkholderia caribensis Strain MBA4.</title>
        <authorList>
            <person name="Pan Y."/>
            <person name="Kong K.F."/>
            <person name="Tsang J.S."/>
        </authorList>
    </citation>
    <scope>NUCLEOTIDE SEQUENCE [LARGE SCALE GENOMIC DNA]</scope>
    <source>
        <strain evidence="1 2">MBA4</strain>
    </source>
</reference>
<gene>
    <name evidence="1" type="ORF">K788_0009140</name>
</gene>
<evidence type="ECO:0000313" key="1">
    <source>
        <dbReference type="EMBL" id="ALL68805.1"/>
    </source>
</evidence>
<name>A0A0N7JVC2_9BURK</name>
<evidence type="ECO:0000313" key="2">
    <source>
        <dbReference type="Proteomes" id="UP000019146"/>
    </source>
</evidence>
<accession>A0A0N7JVC2</accession>
<sequence length="51" mass="5843">MICLPGADLHFPADRLKTRFRKVLAEKSPLISYGYRVIPAFSARLAHPMRM</sequence>
<proteinExistence type="predicted"/>
<protein>
    <submittedName>
        <fullName evidence="1">Uncharacterized protein</fullName>
    </submittedName>
</protein>
<dbReference type="AlphaFoldDB" id="A0A0N7JVC2"/>
<dbReference type="EMBL" id="CP012747">
    <property type="protein sequence ID" value="ALL68805.1"/>
    <property type="molecule type" value="Genomic_DNA"/>
</dbReference>
<organism evidence="1 2">
    <name type="scientific">Paraburkholderia caribensis MBA4</name>
    <dbReference type="NCBI Taxonomy" id="1323664"/>
    <lineage>
        <taxon>Bacteria</taxon>
        <taxon>Pseudomonadati</taxon>
        <taxon>Pseudomonadota</taxon>
        <taxon>Betaproteobacteria</taxon>
        <taxon>Burkholderiales</taxon>
        <taxon>Burkholderiaceae</taxon>
        <taxon>Paraburkholderia</taxon>
    </lineage>
</organism>
<dbReference type="Proteomes" id="UP000019146">
    <property type="component" value="Chromosome 2"/>
</dbReference>